<organism evidence="5 6">
    <name type="scientific">Flavobacterium caseinilyticum</name>
    <dbReference type="NCBI Taxonomy" id="2541732"/>
    <lineage>
        <taxon>Bacteria</taxon>
        <taxon>Pseudomonadati</taxon>
        <taxon>Bacteroidota</taxon>
        <taxon>Flavobacteriia</taxon>
        <taxon>Flavobacteriales</taxon>
        <taxon>Flavobacteriaceae</taxon>
        <taxon>Flavobacterium</taxon>
    </lineage>
</organism>
<keyword evidence="2" id="KW-0238">DNA-binding</keyword>
<evidence type="ECO:0000313" key="6">
    <source>
        <dbReference type="Proteomes" id="UP000295278"/>
    </source>
</evidence>
<keyword evidence="6" id="KW-1185">Reference proteome</keyword>
<dbReference type="PANTHER" id="PTHR33204:SF37">
    <property type="entry name" value="HTH-TYPE TRANSCRIPTIONAL REGULATOR YODB"/>
    <property type="match status" value="1"/>
</dbReference>
<keyword evidence="1" id="KW-0805">Transcription regulation</keyword>
<dbReference type="Pfam" id="PF01638">
    <property type="entry name" value="HxlR"/>
    <property type="match status" value="1"/>
</dbReference>
<reference evidence="5 6" key="1">
    <citation type="submission" date="2019-03" db="EMBL/GenBank/DDBJ databases">
        <title>Flavobacterium AT-3-2 sp. nov., isolated from arctic soil.</title>
        <authorList>
            <person name="Chaudhary D.K."/>
        </authorList>
    </citation>
    <scope>NUCLEOTIDE SEQUENCE [LARGE SCALE GENOMIC DNA]</scope>
    <source>
        <strain evidence="5 6">AT-3-2</strain>
    </source>
</reference>
<comment type="caution">
    <text evidence="5">The sequence shown here is derived from an EMBL/GenBank/DDBJ whole genome shotgun (WGS) entry which is preliminary data.</text>
</comment>
<feature type="domain" description="HTH hxlR-type" evidence="4">
    <location>
        <begin position="8"/>
        <end position="107"/>
    </location>
</feature>
<dbReference type="InterPro" id="IPR036388">
    <property type="entry name" value="WH-like_DNA-bd_sf"/>
</dbReference>
<dbReference type="RefSeq" id="WP_131909827.1">
    <property type="nucleotide sequence ID" value="NZ_SMFM01000004.1"/>
</dbReference>
<dbReference type="Proteomes" id="UP000295278">
    <property type="component" value="Unassembled WGS sequence"/>
</dbReference>
<dbReference type="PANTHER" id="PTHR33204">
    <property type="entry name" value="TRANSCRIPTIONAL REGULATOR, MARR FAMILY"/>
    <property type="match status" value="1"/>
</dbReference>
<evidence type="ECO:0000256" key="1">
    <source>
        <dbReference type="ARBA" id="ARBA00023015"/>
    </source>
</evidence>
<dbReference type="EMBL" id="SMFM01000004">
    <property type="protein sequence ID" value="TDD76080.1"/>
    <property type="molecule type" value="Genomic_DNA"/>
</dbReference>
<evidence type="ECO:0000259" key="4">
    <source>
        <dbReference type="PROSITE" id="PS51118"/>
    </source>
</evidence>
<gene>
    <name evidence="5" type="ORF">E0F89_11035</name>
</gene>
<dbReference type="SUPFAM" id="SSF46785">
    <property type="entry name" value="Winged helix' DNA-binding domain"/>
    <property type="match status" value="1"/>
</dbReference>
<sequence length="135" mass="15576">MIQPRSECPLSYSLDVFGDKWSLLIIRDLMFTNKCTYNDFIKSDEGIATNILAARLKSLEENGIIDKLEHPDSKAKKLYKLTQKGIELLPIIVEIYIWTDKYFAMSADLKATIKEAKKDKEKFIKQITKELKAKS</sequence>
<dbReference type="GO" id="GO:0003677">
    <property type="term" value="F:DNA binding"/>
    <property type="evidence" value="ECO:0007669"/>
    <property type="project" value="UniProtKB-KW"/>
</dbReference>
<evidence type="ECO:0000313" key="5">
    <source>
        <dbReference type="EMBL" id="TDD76080.1"/>
    </source>
</evidence>
<accession>A0A4R5AVE8</accession>
<dbReference type="PROSITE" id="PS51118">
    <property type="entry name" value="HTH_HXLR"/>
    <property type="match status" value="1"/>
</dbReference>
<dbReference type="Gene3D" id="1.10.10.10">
    <property type="entry name" value="Winged helix-like DNA-binding domain superfamily/Winged helix DNA-binding domain"/>
    <property type="match status" value="1"/>
</dbReference>
<dbReference type="InterPro" id="IPR036390">
    <property type="entry name" value="WH_DNA-bd_sf"/>
</dbReference>
<proteinExistence type="predicted"/>
<name>A0A4R5AVE8_9FLAO</name>
<dbReference type="AlphaFoldDB" id="A0A4R5AVE8"/>
<evidence type="ECO:0000256" key="3">
    <source>
        <dbReference type="ARBA" id="ARBA00023163"/>
    </source>
</evidence>
<protein>
    <submittedName>
        <fullName evidence="5">Transcriptional regulator</fullName>
    </submittedName>
</protein>
<keyword evidence="3" id="KW-0804">Transcription</keyword>
<dbReference type="InterPro" id="IPR002577">
    <property type="entry name" value="HTH_HxlR"/>
</dbReference>
<evidence type="ECO:0000256" key="2">
    <source>
        <dbReference type="ARBA" id="ARBA00023125"/>
    </source>
</evidence>
<dbReference type="OrthoDB" id="9791143at2"/>